<feature type="domain" description="Histidine kinase" evidence="9">
    <location>
        <begin position="369"/>
        <end position="591"/>
    </location>
</feature>
<comment type="caution">
    <text evidence="11">The sequence shown here is derived from an EMBL/GenBank/DDBJ whole genome shotgun (WGS) entry which is preliminary data.</text>
</comment>
<dbReference type="SMART" id="SM00387">
    <property type="entry name" value="HATPase_c"/>
    <property type="match status" value="1"/>
</dbReference>
<keyword evidence="8" id="KW-0175">Coiled coil</keyword>
<keyword evidence="12" id="KW-1185">Reference proteome</keyword>
<dbReference type="CDD" id="cd18773">
    <property type="entry name" value="PDC1_HK_sensor"/>
    <property type="match status" value="1"/>
</dbReference>
<dbReference type="Gene3D" id="3.30.565.10">
    <property type="entry name" value="Histidine kinase-like ATPase, C-terminal domain"/>
    <property type="match status" value="1"/>
</dbReference>
<dbReference type="SMART" id="SM00388">
    <property type="entry name" value="HisKA"/>
    <property type="match status" value="1"/>
</dbReference>
<comment type="catalytic activity">
    <reaction evidence="1">
        <text>ATP + protein L-histidine = ADP + protein N-phospho-L-histidine.</text>
        <dbReference type="EC" id="2.7.13.3"/>
    </reaction>
</comment>
<dbReference type="InterPro" id="IPR005467">
    <property type="entry name" value="His_kinase_dom"/>
</dbReference>
<feature type="domain" description="Response regulatory" evidence="10">
    <location>
        <begin position="613"/>
        <end position="729"/>
    </location>
</feature>
<dbReference type="InterPro" id="IPR036890">
    <property type="entry name" value="HATPase_C_sf"/>
</dbReference>
<organism evidence="11 12">
    <name type="scientific">Roseicella frigidaeris</name>
    <dbReference type="NCBI Taxonomy" id="2230885"/>
    <lineage>
        <taxon>Bacteria</taxon>
        <taxon>Pseudomonadati</taxon>
        <taxon>Pseudomonadota</taxon>
        <taxon>Alphaproteobacteria</taxon>
        <taxon>Acetobacterales</taxon>
        <taxon>Roseomonadaceae</taxon>
        <taxon>Roseicella</taxon>
    </lineage>
</organism>
<dbReference type="Pfam" id="PF00072">
    <property type="entry name" value="Response_reg"/>
    <property type="match status" value="1"/>
</dbReference>
<evidence type="ECO:0000256" key="8">
    <source>
        <dbReference type="SAM" id="Coils"/>
    </source>
</evidence>
<dbReference type="Gene3D" id="3.40.50.2300">
    <property type="match status" value="1"/>
</dbReference>
<evidence type="ECO:0000256" key="4">
    <source>
        <dbReference type="ARBA" id="ARBA00022679"/>
    </source>
</evidence>
<dbReference type="Proteomes" id="UP000249065">
    <property type="component" value="Unassembled WGS sequence"/>
</dbReference>
<keyword evidence="6" id="KW-0902">Two-component regulatory system</keyword>
<dbReference type="InterPro" id="IPR001789">
    <property type="entry name" value="Sig_transdc_resp-reg_receiver"/>
</dbReference>
<dbReference type="PROSITE" id="PS50109">
    <property type="entry name" value="HIS_KIN"/>
    <property type="match status" value="1"/>
</dbReference>
<dbReference type="CDD" id="cd12915">
    <property type="entry name" value="PDC2_DGC_like"/>
    <property type="match status" value="1"/>
</dbReference>
<dbReference type="EC" id="2.7.13.3" evidence="2"/>
<dbReference type="FunFam" id="3.30.565.10:FF:000010">
    <property type="entry name" value="Sensor histidine kinase RcsC"/>
    <property type="match status" value="1"/>
</dbReference>
<gene>
    <name evidence="11" type="ORF">DOO78_17100</name>
</gene>
<dbReference type="InterPro" id="IPR003594">
    <property type="entry name" value="HATPase_dom"/>
</dbReference>
<accession>A0A327M5F4</accession>
<evidence type="ECO:0000256" key="5">
    <source>
        <dbReference type="ARBA" id="ARBA00022777"/>
    </source>
</evidence>
<sequence>MASRIDLRRARTLGIAILLAGLALGAVVAEMLLEAREESWNRAILTARNASRAVASELARTIQGVDLILQAAAAEGEEADTVLRLEPGCAGPAGAGAPGPGRVLLLAAGASPGEAGFIGEDGLRFHREHPDGRLHIGRPSRAGPQADWVVPVSRAIGGADGTCRGILAIALPLATLRPLLERMELGLAGSLTLLREDGATLLRLPEREAPGAWRDLPREMLAAASGDEEFVGFARRDGAERLQVVSRIEGAPLFLMASVATTEIDAPWRRQAWITGGATLLLLLGLAAATTLMQRDFGRRRLAEAAARNAAITAAAARDAAMQAHALAEERRALAERAQALEEENRQLAEGRAQAADRLARQRSEILAVMAHEIRTPLTGVIGFAELLATAALPEESHRHAETVLHSGKVLLAVVNDLLDLAKLEAGKVSIESVAFRPTELLRQSLDLARPLAARKGLDMALELAPDLPPLVSGDPIRLRQVIDNLIGNAVKFTEAGGITLRASARGGPAPGGSLLRVEVVDTGIGIAPETLPRLFTMFEQAEAGPARRFGGTGLGLAICRRLLDAMQGRIGVESVPGKGSRFWFEVPLAPAGAAPAEAPDVAAAPAAVAPRRVLVVDDVEANRILVRTHLERAGHAVTLAVDGSGAVDAAARQRFDLILLDVHMPVMDGPEAARRIRAGGPNAGTPIIALTADVSAAQRLRLQEAGMNAVLSKPAPPAALLAAVAGSPAAPPQKEDTMPTLDHAVIAEIDRLLGRAERDAMIAQSLADATEQLGRCGDLLSQPAELRFLAHRMAGGLLSVGAMAAGRAAQRLERAAATAAAETELRTLIAGVEAAVATLRQAIPA</sequence>
<dbReference type="AlphaFoldDB" id="A0A327M5F4"/>
<dbReference type="SUPFAM" id="SSF47226">
    <property type="entry name" value="Histidine-containing phosphotransfer domain, HPT domain"/>
    <property type="match status" value="1"/>
</dbReference>
<dbReference type="InterPro" id="IPR003661">
    <property type="entry name" value="HisK_dim/P_dom"/>
</dbReference>
<dbReference type="InterPro" id="IPR011006">
    <property type="entry name" value="CheY-like_superfamily"/>
</dbReference>
<evidence type="ECO:0000313" key="12">
    <source>
        <dbReference type="Proteomes" id="UP000249065"/>
    </source>
</evidence>
<evidence type="ECO:0000256" key="2">
    <source>
        <dbReference type="ARBA" id="ARBA00012438"/>
    </source>
</evidence>
<name>A0A327M5F4_9PROT</name>
<keyword evidence="4" id="KW-0808">Transferase</keyword>
<dbReference type="OrthoDB" id="9801651at2"/>
<dbReference type="CDD" id="cd16922">
    <property type="entry name" value="HATPase_EvgS-ArcB-TorS-like"/>
    <property type="match status" value="1"/>
</dbReference>
<keyword evidence="3 7" id="KW-0597">Phosphoprotein</keyword>
<dbReference type="PROSITE" id="PS50110">
    <property type="entry name" value="RESPONSE_REGULATORY"/>
    <property type="match status" value="1"/>
</dbReference>
<reference evidence="12" key="1">
    <citation type="submission" date="2018-06" db="EMBL/GenBank/DDBJ databases">
        <authorList>
            <person name="Khan S.A."/>
        </authorList>
    </citation>
    <scope>NUCLEOTIDE SEQUENCE [LARGE SCALE GENOMIC DNA]</scope>
    <source>
        <strain evidence="12">DB-1506</strain>
    </source>
</reference>
<proteinExistence type="predicted"/>
<dbReference type="SUPFAM" id="SSF55874">
    <property type="entry name" value="ATPase domain of HSP90 chaperone/DNA topoisomerase II/histidine kinase"/>
    <property type="match status" value="1"/>
</dbReference>
<evidence type="ECO:0000256" key="3">
    <source>
        <dbReference type="ARBA" id="ARBA00022553"/>
    </source>
</evidence>
<protein>
    <recommendedName>
        <fullName evidence="2">histidine kinase</fullName>
        <ecNumber evidence="2">2.7.13.3</ecNumber>
    </recommendedName>
</protein>
<evidence type="ECO:0000256" key="1">
    <source>
        <dbReference type="ARBA" id="ARBA00000085"/>
    </source>
</evidence>
<dbReference type="InterPro" id="IPR036097">
    <property type="entry name" value="HisK_dim/P_sf"/>
</dbReference>
<dbReference type="Gene3D" id="1.20.120.160">
    <property type="entry name" value="HPT domain"/>
    <property type="match status" value="1"/>
</dbReference>
<dbReference type="CDD" id="cd17546">
    <property type="entry name" value="REC_hyHK_CKI1_RcsC-like"/>
    <property type="match status" value="1"/>
</dbReference>
<dbReference type="SUPFAM" id="SSF52172">
    <property type="entry name" value="CheY-like"/>
    <property type="match status" value="1"/>
</dbReference>
<dbReference type="RefSeq" id="WP_111471080.1">
    <property type="nucleotide sequence ID" value="NZ_QLIX01000014.1"/>
</dbReference>
<dbReference type="GO" id="GO:0000155">
    <property type="term" value="F:phosphorelay sensor kinase activity"/>
    <property type="evidence" value="ECO:0007669"/>
    <property type="project" value="InterPro"/>
</dbReference>
<feature type="coiled-coil region" evidence="8">
    <location>
        <begin position="324"/>
        <end position="358"/>
    </location>
</feature>
<evidence type="ECO:0000259" key="10">
    <source>
        <dbReference type="PROSITE" id="PS50110"/>
    </source>
</evidence>
<dbReference type="InterPro" id="IPR036641">
    <property type="entry name" value="HPT_dom_sf"/>
</dbReference>
<dbReference type="CDD" id="cd00082">
    <property type="entry name" value="HisKA"/>
    <property type="match status" value="1"/>
</dbReference>
<dbReference type="EMBL" id="QLIX01000014">
    <property type="protein sequence ID" value="RAI57737.1"/>
    <property type="molecule type" value="Genomic_DNA"/>
</dbReference>
<dbReference type="InterPro" id="IPR004358">
    <property type="entry name" value="Sig_transdc_His_kin-like_C"/>
</dbReference>
<evidence type="ECO:0000259" key="9">
    <source>
        <dbReference type="PROSITE" id="PS50109"/>
    </source>
</evidence>
<evidence type="ECO:0000256" key="6">
    <source>
        <dbReference type="ARBA" id="ARBA00023012"/>
    </source>
</evidence>
<dbReference type="PANTHER" id="PTHR43047">
    <property type="entry name" value="TWO-COMPONENT HISTIDINE PROTEIN KINASE"/>
    <property type="match status" value="1"/>
</dbReference>
<dbReference type="SUPFAM" id="SSF47384">
    <property type="entry name" value="Homodimeric domain of signal transducing histidine kinase"/>
    <property type="match status" value="1"/>
</dbReference>
<feature type="modified residue" description="4-aspartylphosphate" evidence="7">
    <location>
        <position position="662"/>
    </location>
</feature>
<keyword evidence="5" id="KW-0418">Kinase</keyword>
<dbReference type="PRINTS" id="PR00344">
    <property type="entry name" value="BCTRLSENSOR"/>
</dbReference>
<dbReference type="Pfam" id="PF02518">
    <property type="entry name" value="HATPase_c"/>
    <property type="match status" value="1"/>
</dbReference>
<dbReference type="Gene3D" id="3.30.450.20">
    <property type="entry name" value="PAS domain"/>
    <property type="match status" value="2"/>
</dbReference>
<dbReference type="Gene3D" id="1.10.287.130">
    <property type="match status" value="1"/>
</dbReference>
<dbReference type="SMART" id="SM00448">
    <property type="entry name" value="REC"/>
    <property type="match status" value="1"/>
</dbReference>
<evidence type="ECO:0000256" key="7">
    <source>
        <dbReference type="PROSITE-ProRule" id="PRU00169"/>
    </source>
</evidence>
<dbReference type="Pfam" id="PF00512">
    <property type="entry name" value="HisKA"/>
    <property type="match status" value="1"/>
</dbReference>
<evidence type="ECO:0000313" key="11">
    <source>
        <dbReference type="EMBL" id="RAI57737.1"/>
    </source>
</evidence>